<evidence type="ECO:0000256" key="6">
    <source>
        <dbReference type="ARBA" id="ARBA00022741"/>
    </source>
</evidence>
<feature type="transmembrane region" description="Helical" evidence="12">
    <location>
        <begin position="249"/>
        <end position="270"/>
    </location>
</feature>
<evidence type="ECO:0000259" key="13">
    <source>
        <dbReference type="PROSITE" id="PS50109"/>
    </source>
</evidence>
<dbReference type="PANTHER" id="PTHR43047:SF72">
    <property type="entry name" value="OSMOSENSING HISTIDINE PROTEIN KINASE SLN1"/>
    <property type="match status" value="1"/>
</dbReference>
<feature type="coiled-coil region" evidence="11">
    <location>
        <begin position="306"/>
        <end position="340"/>
    </location>
</feature>
<dbReference type="Pfam" id="PF00512">
    <property type="entry name" value="HisKA"/>
    <property type="match status" value="1"/>
</dbReference>
<feature type="domain" description="Histidine kinase" evidence="13">
    <location>
        <begin position="473"/>
        <end position="691"/>
    </location>
</feature>
<keyword evidence="6" id="KW-0547">Nucleotide-binding</keyword>
<evidence type="ECO:0000256" key="11">
    <source>
        <dbReference type="SAM" id="Coils"/>
    </source>
</evidence>
<name>A0A1E5Q309_9PROT</name>
<comment type="caution">
    <text evidence="17">The sequence shown here is derived from an EMBL/GenBank/DDBJ whole genome shotgun (WGS) entry which is preliminary data.</text>
</comment>
<dbReference type="Gene3D" id="3.30.565.10">
    <property type="entry name" value="Histidine kinase-like ATPase, C-terminal domain"/>
    <property type="match status" value="1"/>
</dbReference>
<dbReference type="CDD" id="cd00082">
    <property type="entry name" value="HisKA"/>
    <property type="match status" value="1"/>
</dbReference>
<dbReference type="PANTHER" id="PTHR43047">
    <property type="entry name" value="TWO-COMPONENT HISTIDINE PROTEIN KINASE"/>
    <property type="match status" value="1"/>
</dbReference>
<keyword evidence="5" id="KW-0808">Transferase</keyword>
<comment type="catalytic activity">
    <reaction evidence="1">
        <text>ATP + protein L-histidine = ADP + protein N-phospho-L-histidine.</text>
        <dbReference type="EC" id="2.7.13.3"/>
    </reaction>
</comment>
<evidence type="ECO:0000256" key="5">
    <source>
        <dbReference type="ARBA" id="ARBA00022679"/>
    </source>
</evidence>
<evidence type="ECO:0000313" key="17">
    <source>
        <dbReference type="EMBL" id="OEJ64006.1"/>
    </source>
</evidence>
<dbReference type="AlphaFoldDB" id="A0A1E5Q309"/>
<dbReference type="EMBL" id="MCGG01000078">
    <property type="protein sequence ID" value="OEJ64006.1"/>
    <property type="molecule type" value="Genomic_DNA"/>
</dbReference>
<dbReference type="Gene3D" id="6.10.340.10">
    <property type="match status" value="1"/>
</dbReference>
<dbReference type="PROSITE" id="PS50109">
    <property type="entry name" value="HIS_KIN"/>
    <property type="match status" value="1"/>
</dbReference>
<evidence type="ECO:0000256" key="8">
    <source>
        <dbReference type="ARBA" id="ARBA00022840"/>
    </source>
</evidence>
<dbReference type="PRINTS" id="PR00344">
    <property type="entry name" value="BCTRLSENSOR"/>
</dbReference>
<dbReference type="Gene3D" id="1.10.287.130">
    <property type="match status" value="1"/>
</dbReference>
<dbReference type="Pfam" id="PF13426">
    <property type="entry name" value="PAS_9"/>
    <property type="match status" value="1"/>
</dbReference>
<dbReference type="SUPFAM" id="SSF47384">
    <property type="entry name" value="Homodimeric domain of signal transducing histidine kinase"/>
    <property type="match status" value="1"/>
</dbReference>
<dbReference type="FunFam" id="1.10.287.130:FF:000038">
    <property type="entry name" value="Sensory transduction histidine kinase"/>
    <property type="match status" value="1"/>
</dbReference>
<evidence type="ECO:0000256" key="10">
    <source>
        <dbReference type="ARBA" id="ARBA00023136"/>
    </source>
</evidence>
<dbReference type="InterPro" id="IPR000014">
    <property type="entry name" value="PAS"/>
</dbReference>
<dbReference type="CDD" id="cd00130">
    <property type="entry name" value="PAS"/>
    <property type="match status" value="1"/>
</dbReference>
<keyword evidence="8" id="KW-0067">ATP-binding</keyword>
<accession>A0A1E5Q309</accession>
<evidence type="ECO:0000256" key="1">
    <source>
        <dbReference type="ARBA" id="ARBA00000085"/>
    </source>
</evidence>
<evidence type="ECO:0000259" key="15">
    <source>
        <dbReference type="PROSITE" id="PS50113"/>
    </source>
</evidence>
<keyword evidence="4" id="KW-0597">Phosphoprotein</keyword>
<dbReference type="InterPro" id="IPR005467">
    <property type="entry name" value="His_kinase_dom"/>
</dbReference>
<dbReference type="InterPro" id="IPR036890">
    <property type="entry name" value="HATPase_C_sf"/>
</dbReference>
<dbReference type="GO" id="GO:0000155">
    <property type="term" value="F:phosphorelay sensor kinase activity"/>
    <property type="evidence" value="ECO:0007669"/>
    <property type="project" value="InterPro"/>
</dbReference>
<dbReference type="InterPro" id="IPR003661">
    <property type="entry name" value="HisK_dim/P_dom"/>
</dbReference>
<protein>
    <recommendedName>
        <fullName evidence="3">histidine kinase</fullName>
        <ecNumber evidence="3">2.7.13.3</ecNumber>
    </recommendedName>
</protein>
<dbReference type="Proteomes" id="UP000095347">
    <property type="component" value="Unassembled WGS sequence"/>
</dbReference>
<keyword evidence="11" id="KW-0175">Coiled coil</keyword>
<dbReference type="InterPro" id="IPR004358">
    <property type="entry name" value="Sig_transdc_His_kin-like_C"/>
</dbReference>
<dbReference type="CDD" id="cd06225">
    <property type="entry name" value="HAMP"/>
    <property type="match status" value="1"/>
</dbReference>
<dbReference type="SMART" id="SM00388">
    <property type="entry name" value="HisKA"/>
    <property type="match status" value="1"/>
</dbReference>
<dbReference type="SMART" id="SM00387">
    <property type="entry name" value="HATPase_c"/>
    <property type="match status" value="1"/>
</dbReference>
<keyword evidence="12" id="KW-1133">Transmembrane helix</keyword>
<dbReference type="SMART" id="SM00091">
    <property type="entry name" value="PAS"/>
    <property type="match status" value="1"/>
</dbReference>
<evidence type="ECO:0000256" key="4">
    <source>
        <dbReference type="ARBA" id="ARBA00022553"/>
    </source>
</evidence>
<dbReference type="GO" id="GO:0009927">
    <property type="term" value="F:histidine phosphotransfer kinase activity"/>
    <property type="evidence" value="ECO:0007669"/>
    <property type="project" value="TreeGrafter"/>
</dbReference>
<dbReference type="InterPro" id="IPR035965">
    <property type="entry name" value="PAS-like_dom_sf"/>
</dbReference>
<evidence type="ECO:0000256" key="9">
    <source>
        <dbReference type="ARBA" id="ARBA00023012"/>
    </source>
</evidence>
<dbReference type="PROSITE" id="PS50885">
    <property type="entry name" value="HAMP"/>
    <property type="match status" value="1"/>
</dbReference>
<evidence type="ECO:0000313" key="18">
    <source>
        <dbReference type="Proteomes" id="UP000095347"/>
    </source>
</evidence>
<proteinExistence type="predicted"/>
<gene>
    <name evidence="17" type="ORF">BEN30_00925</name>
</gene>
<evidence type="ECO:0000259" key="16">
    <source>
        <dbReference type="PROSITE" id="PS50885"/>
    </source>
</evidence>
<dbReference type="SUPFAM" id="SSF55874">
    <property type="entry name" value="ATPase domain of HSP90 chaperone/DNA topoisomerase II/histidine kinase"/>
    <property type="match status" value="1"/>
</dbReference>
<evidence type="ECO:0000256" key="7">
    <source>
        <dbReference type="ARBA" id="ARBA00022777"/>
    </source>
</evidence>
<dbReference type="EC" id="2.7.13.3" evidence="3"/>
<dbReference type="InterPro" id="IPR003660">
    <property type="entry name" value="HAMP_dom"/>
</dbReference>
<dbReference type="SMART" id="SM00304">
    <property type="entry name" value="HAMP"/>
    <property type="match status" value="1"/>
</dbReference>
<keyword evidence="18" id="KW-1185">Reference proteome</keyword>
<dbReference type="PROSITE" id="PS50112">
    <property type="entry name" value="PAS"/>
    <property type="match status" value="1"/>
</dbReference>
<dbReference type="STRING" id="28181.BEN30_00925"/>
<dbReference type="Pfam" id="PF02518">
    <property type="entry name" value="HATPase_c"/>
    <property type="match status" value="1"/>
</dbReference>
<reference evidence="18" key="1">
    <citation type="submission" date="2016-07" db="EMBL/GenBank/DDBJ databases">
        <authorList>
            <person name="Florea S."/>
            <person name="Webb J.S."/>
            <person name="Jaromczyk J."/>
            <person name="Schardl C.L."/>
        </authorList>
    </citation>
    <scope>NUCLEOTIDE SEQUENCE [LARGE SCALE GENOMIC DNA]</scope>
    <source>
        <strain evidence="18">MV-1</strain>
    </source>
</reference>
<feature type="domain" description="PAC" evidence="15">
    <location>
        <begin position="401"/>
        <end position="455"/>
    </location>
</feature>
<dbReference type="InterPro" id="IPR001610">
    <property type="entry name" value="PAC"/>
</dbReference>
<dbReference type="SUPFAM" id="SSF55785">
    <property type="entry name" value="PYP-like sensor domain (PAS domain)"/>
    <property type="match status" value="1"/>
</dbReference>
<dbReference type="PROSITE" id="PS50113">
    <property type="entry name" value="PAC"/>
    <property type="match status" value="1"/>
</dbReference>
<evidence type="ECO:0000256" key="12">
    <source>
        <dbReference type="SAM" id="Phobius"/>
    </source>
</evidence>
<keyword evidence="12" id="KW-0812">Transmembrane</keyword>
<feature type="domain" description="PAS" evidence="14">
    <location>
        <begin position="330"/>
        <end position="400"/>
    </location>
</feature>
<feature type="coiled-coil region" evidence="11">
    <location>
        <begin position="439"/>
        <end position="466"/>
    </location>
</feature>
<dbReference type="Gene3D" id="3.30.450.20">
    <property type="entry name" value="PAS domain"/>
    <property type="match status" value="1"/>
</dbReference>
<dbReference type="InterPro" id="IPR000700">
    <property type="entry name" value="PAS-assoc_C"/>
</dbReference>
<evidence type="ECO:0000256" key="3">
    <source>
        <dbReference type="ARBA" id="ARBA00012438"/>
    </source>
</evidence>
<dbReference type="SMART" id="SM00086">
    <property type="entry name" value="PAC"/>
    <property type="match status" value="1"/>
</dbReference>
<dbReference type="InterPro" id="IPR036097">
    <property type="entry name" value="HisK_dim/P_sf"/>
</dbReference>
<dbReference type="Pfam" id="PF00672">
    <property type="entry name" value="HAMP"/>
    <property type="match status" value="1"/>
</dbReference>
<evidence type="ECO:0000256" key="2">
    <source>
        <dbReference type="ARBA" id="ARBA00004370"/>
    </source>
</evidence>
<feature type="domain" description="HAMP" evidence="16">
    <location>
        <begin position="268"/>
        <end position="321"/>
    </location>
</feature>
<keyword evidence="7" id="KW-0418">Kinase</keyword>
<organism evidence="17 18">
    <name type="scientific">Magnetovibrio blakemorei</name>
    <dbReference type="NCBI Taxonomy" id="28181"/>
    <lineage>
        <taxon>Bacteria</taxon>
        <taxon>Pseudomonadati</taxon>
        <taxon>Pseudomonadota</taxon>
        <taxon>Alphaproteobacteria</taxon>
        <taxon>Rhodospirillales</taxon>
        <taxon>Magnetovibrionaceae</taxon>
        <taxon>Magnetovibrio</taxon>
    </lineage>
</organism>
<comment type="subcellular location">
    <subcellularLocation>
        <location evidence="2">Membrane</location>
    </subcellularLocation>
</comment>
<dbReference type="NCBIfam" id="TIGR00229">
    <property type="entry name" value="sensory_box"/>
    <property type="match status" value="1"/>
</dbReference>
<evidence type="ECO:0000259" key="14">
    <source>
        <dbReference type="PROSITE" id="PS50112"/>
    </source>
</evidence>
<keyword evidence="9" id="KW-0902">Two-component regulatory system</keyword>
<sequence length="698" mass="77122">MTFVTSIGVFSYLDMRAVLQTNMNDAVKLHGEYASNEVSGTINGLFESLTGLSNNTLVGNALVDDLGRNVYLANFLSGFRLVNGVAVQVILTNFKGNMIASNLADTDLLIKSEQIAQYVDNNQTAAMLFRQDHADFVAFIKPVLFVNTGLAEGALIYQVALKDILDPRGNLENLDNALVGGFELVVEDRVLGVQASVNTSITQKQHADMFHNYPLKLPFEAKNFIMSIHVFENAKAFDALLQRTLSRHLSISLAAMLLALILAILISRLLTSRLMELETKAVAITLSGNAAERLPESGGDEIASVARAFNATLQRLDVAYQNLEKQAEQKLHKLRQAIEVSSAVIIMTDAEGEIDYVNPAFTQVTGYSETEAIGQNLSLLDGELDESDESLRMWEVLRNGKPWQGEFFNKRKDGTRYWSAASISPIIEEDGHISGYVSVQEDITNRKLAEKALQEARNEAVVANQAKSEFLANMSHELRTPLNSIIGFSEMMDYEIKGPLSDDYHEYTKLITMSGRLLLETVNLILDLSKIEAGKLELECENVNMGKVVDDVIATVDVLVKAKNIEVKNQTTNMHTLFVDELRMKQLFLNILGNAIKFTDNGSITIFNHCDDTGHKISIADTGIGMTEEQMVLALKPFQQIHGHAYARRYQGTGLGLSLSQRIMELHGGKMILDSQPDVGTTVTLWFPAELGPVNPNQ</sequence>
<dbReference type="GO" id="GO:0005524">
    <property type="term" value="F:ATP binding"/>
    <property type="evidence" value="ECO:0007669"/>
    <property type="project" value="UniProtKB-KW"/>
</dbReference>
<keyword evidence="10 12" id="KW-0472">Membrane</keyword>
<dbReference type="InterPro" id="IPR003594">
    <property type="entry name" value="HATPase_dom"/>
</dbReference>
<dbReference type="GO" id="GO:0005886">
    <property type="term" value="C:plasma membrane"/>
    <property type="evidence" value="ECO:0007669"/>
    <property type="project" value="TreeGrafter"/>
</dbReference>